<reference evidence="2" key="1">
    <citation type="submission" date="2023-06" db="EMBL/GenBank/DDBJ databases">
        <authorList>
            <consortium name="Lawrence Berkeley National Laboratory"/>
            <person name="Ahrendt S."/>
            <person name="Sahu N."/>
            <person name="Indic B."/>
            <person name="Wong-Bajracharya J."/>
            <person name="Merenyi Z."/>
            <person name="Ke H.-M."/>
            <person name="Monk M."/>
            <person name="Kocsube S."/>
            <person name="Drula E."/>
            <person name="Lipzen A."/>
            <person name="Balint B."/>
            <person name="Henrissat B."/>
            <person name="Andreopoulos B."/>
            <person name="Martin F.M."/>
            <person name="Harder C.B."/>
            <person name="Rigling D."/>
            <person name="Ford K.L."/>
            <person name="Foster G.D."/>
            <person name="Pangilinan J."/>
            <person name="Papanicolaou A."/>
            <person name="Barry K."/>
            <person name="LaButti K."/>
            <person name="Viragh M."/>
            <person name="Koriabine M."/>
            <person name="Yan M."/>
            <person name="Riley R."/>
            <person name="Champramary S."/>
            <person name="Plett K.L."/>
            <person name="Tsai I.J."/>
            <person name="Slot J."/>
            <person name="Sipos G."/>
            <person name="Plett J."/>
            <person name="Nagy L.G."/>
            <person name="Grigoriev I.V."/>
        </authorList>
    </citation>
    <scope>NUCLEOTIDE SEQUENCE</scope>
    <source>
        <strain evidence="2">HWK02</strain>
    </source>
</reference>
<gene>
    <name evidence="2" type="ORF">EDD18DRAFT_1105298</name>
</gene>
<sequence>MQAISSLAAPSHEIQDTGDEHHVSSFLVVVERDKSTVIPQTGTSESIHDWSNVEKEFEETLPSSIGHYKRKTLVGEEEVLPMGWVKHTHLDGKPYFYHEHDKIIPEGWLYDRDVAEKVLRYISMLQDTISKRAKLFGPLKSWHLYVEITEHEQLSYYFVNHDAECIFWLSKCTLDGYLRELLEEMSPDMIRSKTQLFFFSVDATMSDTSTVTMSIDNLKIMSKTIILAESKTSHFINSVAINRALTSELDASEVAGKPALCMVTLLRDQIYNYHGQRHGYDFHKEKRTVLFRIANLLLFHAPIKHYKIWVDRITFRSQQDAVVEQIICELNLSNGMATALLAVNMAFLAIPSVDEMGAHQQPTVTKVLICFSVVASMGSIVVGLFLIGHHTALKHANTDAVARLNIGPCLERLAIAYSVPHALLMWG</sequence>
<dbReference type="Proteomes" id="UP001175228">
    <property type="component" value="Unassembled WGS sequence"/>
</dbReference>
<name>A0AA39Q7F9_9AGAR</name>
<proteinExistence type="predicted"/>
<feature type="transmembrane region" description="Helical" evidence="1">
    <location>
        <begin position="335"/>
        <end position="353"/>
    </location>
</feature>
<evidence type="ECO:0008006" key="4">
    <source>
        <dbReference type="Google" id="ProtNLM"/>
    </source>
</evidence>
<evidence type="ECO:0000313" key="2">
    <source>
        <dbReference type="EMBL" id="KAK0497000.1"/>
    </source>
</evidence>
<protein>
    <recommendedName>
        <fullName evidence="4">WW domain-containing protein</fullName>
    </recommendedName>
</protein>
<evidence type="ECO:0000256" key="1">
    <source>
        <dbReference type="SAM" id="Phobius"/>
    </source>
</evidence>
<evidence type="ECO:0000313" key="3">
    <source>
        <dbReference type="Proteomes" id="UP001175228"/>
    </source>
</evidence>
<dbReference type="EMBL" id="JAUEPU010000014">
    <property type="protein sequence ID" value="KAK0497000.1"/>
    <property type="molecule type" value="Genomic_DNA"/>
</dbReference>
<organism evidence="2 3">
    <name type="scientific">Armillaria luteobubalina</name>
    <dbReference type="NCBI Taxonomy" id="153913"/>
    <lineage>
        <taxon>Eukaryota</taxon>
        <taxon>Fungi</taxon>
        <taxon>Dikarya</taxon>
        <taxon>Basidiomycota</taxon>
        <taxon>Agaricomycotina</taxon>
        <taxon>Agaricomycetes</taxon>
        <taxon>Agaricomycetidae</taxon>
        <taxon>Agaricales</taxon>
        <taxon>Marasmiineae</taxon>
        <taxon>Physalacriaceae</taxon>
        <taxon>Armillaria</taxon>
    </lineage>
</organism>
<dbReference type="AlphaFoldDB" id="A0AA39Q7F9"/>
<keyword evidence="1" id="KW-0472">Membrane</keyword>
<keyword evidence="3" id="KW-1185">Reference proteome</keyword>
<keyword evidence="1" id="KW-0812">Transmembrane</keyword>
<comment type="caution">
    <text evidence="2">The sequence shown here is derived from an EMBL/GenBank/DDBJ whole genome shotgun (WGS) entry which is preliminary data.</text>
</comment>
<keyword evidence="1" id="KW-1133">Transmembrane helix</keyword>
<accession>A0AA39Q7F9</accession>
<feature type="transmembrane region" description="Helical" evidence="1">
    <location>
        <begin position="365"/>
        <end position="387"/>
    </location>
</feature>